<dbReference type="Proteomes" id="UP000225766">
    <property type="component" value="Unassembled WGS sequence"/>
</dbReference>
<sequence length="84" mass="9796">MMYVKELRTSGWDICVGDVFNNGRMKYRLKVTQIEIEGENQNPNDAKIYCVAVDLHNSNKIIEVVDVPKGDSNRAWFINEFWTK</sequence>
<organism evidence="1 2">
    <name type="scientific">Bacillus cereus</name>
    <dbReference type="NCBI Taxonomy" id="1396"/>
    <lineage>
        <taxon>Bacteria</taxon>
        <taxon>Bacillati</taxon>
        <taxon>Bacillota</taxon>
        <taxon>Bacilli</taxon>
        <taxon>Bacillales</taxon>
        <taxon>Bacillaceae</taxon>
        <taxon>Bacillus</taxon>
        <taxon>Bacillus cereus group</taxon>
    </lineage>
</organism>
<accession>A0A2C1L4R9</accession>
<reference evidence="1 2" key="1">
    <citation type="submission" date="2017-09" db="EMBL/GenBank/DDBJ databases">
        <title>Large-scale bioinformatics analysis of Bacillus genomes uncovers conserved roles of natural products in bacterial physiology.</title>
        <authorList>
            <consortium name="Agbiome Team Llc"/>
            <person name="Bleich R.M."/>
            <person name="Grubbs K.J."/>
            <person name="Santa Maria K.C."/>
            <person name="Allen S.E."/>
            <person name="Farag S."/>
            <person name="Shank E.A."/>
            <person name="Bowers A."/>
        </authorList>
    </citation>
    <scope>NUCLEOTIDE SEQUENCE [LARGE SCALE GENOMIC DNA]</scope>
    <source>
        <strain evidence="1 2">AFS040105</strain>
    </source>
</reference>
<dbReference type="EMBL" id="NUMG01000025">
    <property type="protein sequence ID" value="PGT99855.1"/>
    <property type="molecule type" value="Genomic_DNA"/>
</dbReference>
<comment type="caution">
    <text evidence="1">The sequence shown here is derived from an EMBL/GenBank/DDBJ whole genome shotgun (WGS) entry which is preliminary data.</text>
</comment>
<protein>
    <submittedName>
        <fullName evidence="1">Uncharacterized protein</fullName>
    </submittedName>
</protein>
<evidence type="ECO:0000313" key="2">
    <source>
        <dbReference type="Proteomes" id="UP000225766"/>
    </source>
</evidence>
<gene>
    <name evidence="1" type="ORF">COD19_18155</name>
</gene>
<dbReference type="AlphaFoldDB" id="A0A2C1L4R9"/>
<proteinExistence type="predicted"/>
<name>A0A2C1L4R9_BACCE</name>
<evidence type="ECO:0000313" key="1">
    <source>
        <dbReference type="EMBL" id="PGT99855.1"/>
    </source>
</evidence>